<dbReference type="GO" id="GO:0020037">
    <property type="term" value="F:heme binding"/>
    <property type="evidence" value="ECO:0007669"/>
    <property type="project" value="InterPro"/>
</dbReference>
<dbReference type="Proteomes" id="UP000183447">
    <property type="component" value="Unassembled WGS sequence"/>
</dbReference>
<dbReference type="STRING" id="665118.SAMN02983003_4070"/>
<evidence type="ECO:0000259" key="6">
    <source>
        <dbReference type="PROSITE" id="PS51007"/>
    </source>
</evidence>
<evidence type="ECO:0000313" key="8">
    <source>
        <dbReference type="Proteomes" id="UP000183447"/>
    </source>
</evidence>
<keyword evidence="3 4" id="KW-0408">Iron</keyword>
<dbReference type="AlphaFoldDB" id="A0A1K2I3S7"/>
<evidence type="ECO:0000313" key="7">
    <source>
        <dbReference type="EMBL" id="SFZ86875.1"/>
    </source>
</evidence>
<name>A0A1K2I3S7_9HYPH</name>
<evidence type="ECO:0000256" key="5">
    <source>
        <dbReference type="SAM" id="SignalP"/>
    </source>
</evidence>
<accession>A0A1K2I3S7</accession>
<keyword evidence="1 4" id="KW-0349">Heme</keyword>
<dbReference type="OrthoDB" id="9808603at2"/>
<organism evidence="7 8">
    <name type="scientific">Devosia enhydra</name>
    <dbReference type="NCBI Taxonomy" id="665118"/>
    <lineage>
        <taxon>Bacteria</taxon>
        <taxon>Pseudomonadati</taxon>
        <taxon>Pseudomonadota</taxon>
        <taxon>Alphaproteobacteria</taxon>
        <taxon>Hyphomicrobiales</taxon>
        <taxon>Devosiaceae</taxon>
        <taxon>Devosia</taxon>
    </lineage>
</organism>
<dbReference type="Pfam" id="PF13442">
    <property type="entry name" value="Cytochrome_CBB3"/>
    <property type="match status" value="1"/>
</dbReference>
<dbReference type="GO" id="GO:0009055">
    <property type="term" value="F:electron transfer activity"/>
    <property type="evidence" value="ECO:0007669"/>
    <property type="project" value="InterPro"/>
</dbReference>
<dbReference type="EMBL" id="FPKU01000004">
    <property type="protein sequence ID" value="SFZ86875.1"/>
    <property type="molecule type" value="Genomic_DNA"/>
</dbReference>
<keyword evidence="2 4" id="KW-0479">Metal-binding</keyword>
<feature type="domain" description="Cytochrome c" evidence="6">
    <location>
        <begin position="17"/>
        <end position="95"/>
    </location>
</feature>
<sequence>MVRMLAFLGLALMAGPARAESSPEALTYLSCRACHADATAATAIPPIEGRPAAELVEAMTRMGQSAGDTTIMHRFVKALSPAEIEALATYVSGLEGAAQ</sequence>
<dbReference type="GO" id="GO:0046872">
    <property type="term" value="F:metal ion binding"/>
    <property type="evidence" value="ECO:0007669"/>
    <property type="project" value="UniProtKB-KW"/>
</dbReference>
<proteinExistence type="predicted"/>
<reference evidence="7 8" key="1">
    <citation type="submission" date="2016-11" db="EMBL/GenBank/DDBJ databases">
        <authorList>
            <person name="Jaros S."/>
            <person name="Januszkiewicz K."/>
            <person name="Wedrychowicz H."/>
        </authorList>
    </citation>
    <scope>NUCLEOTIDE SEQUENCE [LARGE SCALE GENOMIC DNA]</scope>
    <source>
        <strain evidence="7 8">ATCC 23634</strain>
    </source>
</reference>
<gene>
    <name evidence="7" type="ORF">SAMN02983003_4070</name>
</gene>
<dbReference type="Gene3D" id="1.10.760.10">
    <property type="entry name" value="Cytochrome c-like domain"/>
    <property type="match status" value="1"/>
</dbReference>
<keyword evidence="5" id="KW-0732">Signal</keyword>
<evidence type="ECO:0000256" key="1">
    <source>
        <dbReference type="ARBA" id="ARBA00022617"/>
    </source>
</evidence>
<evidence type="ECO:0000256" key="3">
    <source>
        <dbReference type="ARBA" id="ARBA00023004"/>
    </source>
</evidence>
<dbReference type="PROSITE" id="PS51007">
    <property type="entry name" value="CYTC"/>
    <property type="match status" value="1"/>
</dbReference>
<keyword evidence="8" id="KW-1185">Reference proteome</keyword>
<evidence type="ECO:0000256" key="2">
    <source>
        <dbReference type="ARBA" id="ARBA00022723"/>
    </source>
</evidence>
<evidence type="ECO:0000256" key="4">
    <source>
        <dbReference type="PROSITE-ProRule" id="PRU00433"/>
    </source>
</evidence>
<dbReference type="SUPFAM" id="SSF46626">
    <property type="entry name" value="Cytochrome c"/>
    <property type="match status" value="1"/>
</dbReference>
<dbReference type="InterPro" id="IPR036909">
    <property type="entry name" value="Cyt_c-like_dom_sf"/>
</dbReference>
<feature type="chain" id="PRO_5012860145" evidence="5">
    <location>
        <begin position="20"/>
        <end position="99"/>
    </location>
</feature>
<protein>
    <submittedName>
        <fullName evidence="7">Cytochrome c553</fullName>
    </submittedName>
</protein>
<feature type="signal peptide" evidence="5">
    <location>
        <begin position="1"/>
        <end position="19"/>
    </location>
</feature>
<dbReference type="InterPro" id="IPR009056">
    <property type="entry name" value="Cyt_c-like_dom"/>
</dbReference>